<accession>A0A841G659</accession>
<dbReference type="EMBL" id="JACHGR010000001">
    <property type="protein sequence ID" value="MBB6054348.1"/>
    <property type="molecule type" value="Genomic_DNA"/>
</dbReference>
<evidence type="ECO:0000256" key="7">
    <source>
        <dbReference type="ARBA" id="ARBA00023136"/>
    </source>
</evidence>
<evidence type="ECO:0000256" key="3">
    <source>
        <dbReference type="ARBA" id="ARBA00007725"/>
    </source>
</evidence>
<feature type="transmembrane region" description="Helical" evidence="9">
    <location>
        <begin position="334"/>
        <end position="352"/>
    </location>
</feature>
<keyword evidence="11" id="KW-1185">Reference proteome</keyword>
<evidence type="ECO:0000256" key="9">
    <source>
        <dbReference type="SAM" id="Phobius"/>
    </source>
</evidence>
<dbReference type="PANTHER" id="PTHR33529">
    <property type="entry name" value="SLR0882 PROTEIN-RELATED"/>
    <property type="match status" value="1"/>
</dbReference>
<keyword evidence="4" id="KW-1003">Cell membrane</keyword>
<dbReference type="GO" id="GO:0043190">
    <property type="term" value="C:ATP-binding cassette (ABC) transporter complex"/>
    <property type="evidence" value="ECO:0007669"/>
    <property type="project" value="InterPro"/>
</dbReference>
<dbReference type="NCBIfam" id="TIGR04408">
    <property type="entry name" value="LptG_lptG"/>
    <property type="match status" value="1"/>
</dbReference>
<dbReference type="InterPro" id="IPR005495">
    <property type="entry name" value="LptG/LptF_permease"/>
</dbReference>
<keyword evidence="7 9" id="KW-0472">Membrane</keyword>
<feature type="transmembrane region" description="Helical" evidence="9">
    <location>
        <begin position="305"/>
        <end position="322"/>
    </location>
</feature>
<dbReference type="Pfam" id="PF03739">
    <property type="entry name" value="LptF_LptG"/>
    <property type="match status" value="1"/>
</dbReference>
<feature type="transmembrane region" description="Helical" evidence="9">
    <location>
        <begin position="12"/>
        <end position="34"/>
    </location>
</feature>
<evidence type="ECO:0000256" key="4">
    <source>
        <dbReference type="ARBA" id="ARBA00022475"/>
    </source>
</evidence>
<comment type="subunit">
    <text evidence="8">Component of the lipopolysaccharide transport and assembly complex. The LptBFG transporter is composed of two ATP-binding proteins (LptB) and two transmembrane proteins (LptF and LptG).</text>
</comment>
<dbReference type="PANTHER" id="PTHR33529:SF2">
    <property type="entry name" value="LIPOPOLYSACCHARIDE EXPORT SYSTEM PERMEASE PROTEIN LPTG"/>
    <property type="match status" value="1"/>
</dbReference>
<dbReference type="GO" id="GO:0055085">
    <property type="term" value="P:transmembrane transport"/>
    <property type="evidence" value="ECO:0007669"/>
    <property type="project" value="InterPro"/>
</dbReference>
<comment type="similarity">
    <text evidence="3">Belongs to the LptF/LptG family.</text>
</comment>
<protein>
    <submittedName>
        <fullName evidence="10">Lipopolysaccharide export system permease protein</fullName>
    </submittedName>
</protein>
<evidence type="ECO:0000256" key="1">
    <source>
        <dbReference type="ARBA" id="ARBA00002265"/>
    </source>
</evidence>
<gene>
    <name evidence="10" type="ORF">HNR75_000213</name>
</gene>
<evidence type="ECO:0000256" key="2">
    <source>
        <dbReference type="ARBA" id="ARBA00004651"/>
    </source>
</evidence>
<dbReference type="GO" id="GO:0015920">
    <property type="term" value="P:lipopolysaccharide transport"/>
    <property type="evidence" value="ECO:0007669"/>
    <property type="project" value="TreeGrafter"/>
</dbReference>
<sequence>MFGILDRYIGRTVIMAILLCTFMLVGLSSLIKFVDQLQSVGEGSYTTLHAVLRVAYAMPGDIVLFFPMAALLGGVVGLGQMASSSELVVLQAAGLSRAKIVISALKTVIPVMILVMLLGEYVAPIAEQRAHDIKTTAVSGGKITASTYGIWVKEGHDFISIGALLRDGSLRDVTLYRFNPAGDLLEIIRSGQALYQKQAWHLKNIVHTRLQDTKQIRSERKTDWLWQTNLTPDKLGVVSVSPDELSAQGLYNYINYMESNGQQVDDYKLEFWRKLLAPLNVIAMLLLAASTIFGPLRSVSMGARLISGVMIGFSFYVVNQVLGPFSLVYHVPPVLGASVPSLIFMSVAIHMLRRRN</sequence>
<evidence type="ECO:0000313" key="10">
    <source>
        <dbReference type="EMBL" id="MBB6054348.1"/>
    </source>
</evidence>
<comment type="caution">
    <text evidence="10">The sequence shown here is derived from an EMBL/GenBank/DDBJ whole genome shotgun (WGS) entry which is preliminary data.</text>
</comment>
<dbReference type="RefSeq" id="WP_188025165.1">
    <property type="nucleotide sequence ID" value="NZ_JACHGR010000001.1"/>
</dbReference>
<keyword evidence="5 9" id="KW-0812">Transmembrane</keyword>
<evidence type="ECO:0000256" key="8">
    <source>
        <dbReference type="ARBA" id="ARBA00026081"/>
    </source>
</evidence>
<dbReference type="AlphaFoldDB" id="A0A841G659"/>
<feature type="transmembrane region" description="Helical" evidence="9">
    <location>
        <begin position="54"/>
        <end position="79"/>
    </location>
</feature>
<dbReference type="Proteomes" id="UP000585721">
    <property type="component" value="Unassembled WGS sequence"/>
</dbReference>
<evidence type="ECO:0000256" key="5">
    <source>
        <dbReference type="ARBA" id="ARBA00022692"/>
    </source>
</evidence>
<dbReference type="InterPro" id="IPR030923">
    <property type="entry name" value="LptG"/>
</dbReference>
<keyword evidence="6 9" id="KW-1133">Transmembrane helix</keyword>
<feature type="transmembrane region" description="Helical" evidence="9">
    <location>
        <begin position="275"/>
        <end position="293"/>
    </location>
</feature>
<organism evidence="10 11">
    <name type="scientific">Tolumonas osonensis</name>
    <dbReference type="NCBI Taxonomy" id="675874"/>
    <lineage>
        <taxon>Bacteria</taxon>
        <taxon>Pseudomonadati</taxon>
        <taxon>Pseudomonadota</taxon>
        <taxon>Gammaproteobacteria</taxon>
        <taxon>Aeromonadales</taxon>
        <taxon>Aeromonadaceae</taxon>
        <taxon>Tolumonas</taxon>
    </lineage>
</organism>
<evidence type="ECO:0000256" key="6">
    <source>
        <dbReference type="ARBA" id="ARBA00022989"/>
    </source>
</evidence>
<comment type="function">
    <text evidence="1">Part of the ABC transporter complex LptBFG involved in the translocation of lipopolysaccharide (LPS) from the inner membrane to the outer membrane.</text>
</comment>
<comment type="subcellular location">
    <subcellularLocation>
        <location evidence="2">Cell membrane</location>
        <topology evidence="2">Multi-pass membrane protein</topology>
    </subcellularLocation>
</comment>
<reference evidence="10 11" key="1">
    <citation type="submission" date="2020-08" db="EMBL/GenBank/DDBJ databases">
        <title>Genomic Encyclopedia of Type Strains, Phase IV (KMG-IV): sequencing the most valuable type-strain genomes for metagenomic binning, comparative biology and taxonomic classification.</title>
        <authorList>
            <person name="Goeker M."/>
        </authorList>
    </citation>
    <scope>NUCLEOTIDE SEQUENCE [LARGE SCALE GENOMIC DNA]</scope>
    <source>
        <strain evidence="10 11">DSM 22975</strain>
    </source>
</reference>
<feature type="transmembrane region" description="Helical" evidence="9">
    <location>
        <begin position="100"/>
        <end position="119"/>
    </location>
</feature>
<name>A0A841G659_9GAMM</name>
<proteinExistence type="inferred from homology"/>
<evidence type="ECO:0000313" key="11">
    <source>
        <dbReference type="Proteomes" id="UP000585721"/>
    </source>
</evidence>